<dbReference type="KEGG" id="lact:D7I46_05480"/>
<feature type="domain" description="MucBP" evidence="2">
    <location>
        <begin position="254"/>
        <end position="314"/>
    </location>
</feature>
<feature type="domain" description="MucBP" evidence="2">
    <location>
        <begin position="402"/>
        <end position="462"/>
    </location>
</feature>
<dbReference type="InterPro" id="IPR009459">
    <property type="entry name" value="MucBP_dom"/>
</dbReference>
<dbReference type="OrthoDB" id="2237315at2"/>
<name>A0A387BQ11_9LACT</name>
<sequence>MSHLITQYYEDENGNEISPNTARIDSEKGGIVYAPVLEGYMLVKTVSTSRSKFFNRETIVTHTYTPVGCYIIKSPNGAIEEIIYPNGWDNPKKFVNPQNTIPYFEGYRPKTSGNFLEAVDLDNIDYGYLFPELPDDLTQDIIIEYIQNKEFTTKLIDATTVTYVYGLLGNYIVRKPDGNTDRIMYENDSNNPSKVNNLLNKVPFILGYRPESSDGRALLSINPSDPSQGYLLPEISSNPTQDIQITYIQTHNEIITNYVDNNGNEVAPSTRRIGEVGDTYTTMAPILDGYVLTTIPSNISGTLSKDETQVTYIYSRLGSYVVTKPDGSMDDTIYPNDLSDPTQAGISTNVIPYISGYTPEQADGVVLTLVDNEKPILGYWFPTPSKVTENTLINYIKNKSVVTINYLDQRGKILVPSIRHIGDVGDNYITAAVVIDNYFLINYPDNAQGTLSEDEIEVNYVYDLLGDIL</sequence>
<dbReference type="Pfam" id="PF06458">
    <property type="entry name" value="MucBP"/>
    <property type="match status" value="2"/>
</dbReference>
<evidence type="ECO:0000256" key="1">
    <source>
        <dbReference type="ARBA" id="ARBA00022737"/>
    </source>
</evidence>
<dbReference type="RefSeq" id="WP_120771979.1">
    <property type="nucleotide sequence ID" value="NZ_CP032627.1"/>
</dbReference>
<evidence type="ECO:0000259" key="2">
    <source>
        <dbReference type="Pfam" id="PF06458"/>
    </source>
</evidence>
<keyword evidence="1" id="KW-0677">Repeat</keyword>
<evidence type="ECO:0000313" key="3">
    <source>
        <dbReference type="EMBL" id="AYG00591.1"/>
    </source>
</evidence>
<gene>
    <name evidence="3" type="ORF">D7I46_05480</name>
</gene>
<accession>A0A387BQ11</accession>
<protein>
    <recommendedName>
        <fullName evidence="2">MucBP domain-containing protein</fullName>
    </recommendedName>
</protein>
<dbReference type="AlphaFoldDB" id="A0A387BQ11"/>
<dbReference type="Proteomes" id="UP000269374">
    <property type="component" value="Chromosome"/>
</dbReference>
<keyword evidence="4" id="KW-1185">Reference proteome</keyword>
<organism evidence="3 4">
    <name type="scientific">Lactococcus allomyrinae</name>
    <dbReference type="NCBI Taxonomy" id="2419773"/>
    <lineage>
        <taxon>Bacteria</taxon>
        <taxon>Bacillati</taxon>
        <taxon>Bacillota</taxon>
        <taxon>Bacilli</taxon>
        <taxon>Lactobacillales</taxon>
        <taxon>Streptococcaceae</taxon>
        <taxon>Lactococcus</taxon>
    </lineage>
</organism>
<proteinExistence type="predicted"/>
<dbReference type="Gene3D" id="3.10.20.320">
    <property type="entry name" value="Putative peptidoglycan bound protein (lpxtg motif)"/>
    <property type="match status" value="2"/>
</dbReference>
<dbReference type="EMBL" id="CP032627">
    <property type="protein sequence ID" value="AYG00591.1"/>
    <property type="molecule type" value="Genomic_DNA"/>
</dbReference>
<reference evidence="3 4" key="1">
    <citation type="submission" date="2018-09" db="EMBL/GenBank/DDBJ databases">
        <title>Genome sequencing of strain 1JSPR-7.</title>
        <authorList>
            <person name="Heo J."/>
            <person name="Kim S.-J."/>
            <person name="Kwon S.-W."/>
        </authorList>
    </citation>
    <scope>NUCLEOTIDE SEQUENCE [LARGE SCALE GENOMIC DNA]</scope>
    <source>
        <strain evidence="3 4">1JSPR-7</strain>
    </source>
</reference>
<evidence type="ECO:0000313" key="4">
    <source>
        <dbReference type="Proteomes" id="UP000269374"/>
    </source>
</evidence>